<keyword evidence="8" id="KW-0175">Coiled coil</keyword>
<evidence type="ECO:0000256" key="9">
    <source>
        <dbReference type="SAM" id="Phobius"/>
    </source>
</evidence>
<sequence>MGSPSRLVTGLRLLACVAGIYGAYLTQGVVQETLSTKKFGPEGVRFAHLSSLNAVQCWVCFAWAALLVALFDKREPGAEYPPFTAYWKPAVTNCVGPACGLQALKYISYPAQVLAKSSKMIPVMLMGTLLHGNRYSALEYVCCLAISAGVGLFGMKSSSKVTGKLASPNAPLGYAMCLVNLVLDGYTNAAQDEIHKRYKQGSALQMMCWMNFWCGLYYVPLLFVFSSVGQDLLAFCLAHPEAGYDILLFCACGAVGQLFIFATIKTFGSLLNTLVTTTRKFFNILLSVVWNANPLLPQQWAAVALLFCVSSASTMGCSSSSLANAADTATHAVGFGAKGDLRSRCYVMNQEATVLATKLTSTGKDLKGLAKAAELAIESCRQVLLSKAPGIYETEEQAAEALVQGPSTIKSEGFSGEAMTQAKGEFVTNINPKNIDAWLARYHDVNTQQKNLNKAFDTMVSLRTKVTDALAKVDTMRAKQGTDSDTKVQAAQAKATQLQQQLTAATEKYQADEAAQYERLVQLNTDAGKLNVVVEGALEKAGQALLKMRDAIADTPIAQKTAVAHPDAAAPAAAAAAAAAQAAAGKPGSKEACARACRAAGPDCAWYNYYTLGSDVRVGSWPGSSMAAANGGNPAEDGLNGTQCRHFSSGCTVTPLVGKIEDGTGPQRMAGFPILYEVMSGPNFEALTGQGVSGNDLGCPETA</sequence>
<evidence type="ECO:0000256" key="8">
    <source>
        <dbReference type="SAM" id="Coils"/>
    </source>
</evidence>
<dbReference type="GO" id="GO:0005789">
    <property type="term" value="C:endoplasmic reticulum membrane"/>
    <property type="evidence" value="ECO:0007669"/>
    <property type="project" value="UniProtKB-SubCell"/>
</dbReference>
<dbReference type="GO" id="GO:0000139">
    <property type="term" value="C:Golgi membrane"/>
    <property type="evidence" value="ECO:0007669"/>
    <property type="project" value="TreeGrafter"/>
</dbReference>
<evidence type="ECO:0000256" key="7">
    <source>
        <dbReference type="ARBA" id="ARBA00023136"/>
    </source>
</evidence>
<comment type="similarity">
    <text evidence="2">Belongs to the nucleotide-sugar transporter family. UDP-galactose:UMP antiporter (TC 2.A.7.11) subfamily.</text>
</comment>
<keyword evidence="6 9" id="KW-1133">Transmembrane helix</keyword>
<feature type="transmembrane region" description="Helical" evidence="9">
    <location>
        <begin position="46"/>
        <end position="71"/>
    </location>
</feature>
<evidence type="ECO:0000313" key="10">
    <source>
        <dbReference type="EMBL" id="PSC72710.1"/>
    </source>
</evidence>
<dbReference type="GO" id="GO:0005460">
    <property type="term" value="F:UDP-glucose transmembrane transporter activity"/>
    <property type="evidence" value="ECO:0007669"/>
    <property type="project" value="TreeGrafter"/>
</dbReference>
<reference evidence="10 11" key="1">
    <citation type="journal article" date="2018" name="Plant J.">
        <title>Genome sequences of Chlorella sorokiniana UTEX 1602 and Micractinium conductrix SAG 241.80: implications to maltose excretion by a green alga.</title>
        <authorList>
            <person name="Arriola M.B."/>
            <person name="Velmurugan N."/>
            <person name="Zhang Y."/>
            <person name="Plunkett M.H."/>
            <person name="Hondzo H."/>
            <person name="Barney B.M."/>
        </authorList>
    </citation>
    <scope>NUCLEOTIDE SEQUENCE [LARGE SCALE GENOMIC DNA]</scope>
    <source>
        <strain evidence="10 11">SAG 241.80</strain>
    </source>
</reference>
<proteinExistence type="inferred from homology"/>
<keyword evidence="4 9" id="KW-0812">Transmembrane</keyword>
<evidence type="ECO:0000256" key="2">
    <source>
        <dbReference type="ARBA" id="ARBA00008349"/>
    </source>
</evidence>
<evidence type="ECO:0000256" key="4">
    <source>
        <dbReference type="ARBA" id="ARBA00022692"/>
    </source>
</evidence>
<organism evidence="10 11">
    <name type="scientific">Micractinium conductrix</name>
    <dbReference type="NCBI Taxonomy" id="554055"/>
    <lineage>
        <taxon>Eukaryota</taxon>
        <taxon>Viridiplantae</taxon>
        <taxon>Chlorophyta</taxon>
        <taxon>core chlorophytes</taxon>
        <taxon>Trebouxiophyceae</taxon>
        <taxon>Chlorellales</taxon>
        <taxon>Chlorellaceae</taxon>
        <taxon>Chlorella clade</taxon>
        <taxon>Micractinium</taxon>
    </lineage>
</organism>
<accession>A0A2P6VF44</accession>
<dbReference type="Proteomes" id="UP000239649">
    <property type="component" value="Unassembled WGS sequence"/>
</dbReference>
<dbReference type="AlphaFoldDB" id="A0A2P6VF44"/>
<dbReference type="Pfam" id="PF08449">
    <property type="entry name" value="UAA"/>
    <property type="match status" value="1"/>
</dbReference>
<dbReference type="PANTHER" id="PTHR10778:SF10">
    <property type="entry name" value="SOLUTE CARRIER FAMILY 35 MEMBER B1"/>
    <property type="match status" value="1"/>
</dbReference>
<dbReference type="PANTHER" id="PTHR10778">
    <property type="entry name" value="SOLUTE CARRIER FAMILY 35 MEMBER B"/>
    <property type="match status" value="1"/>
</dbReference>
<evidence type="ECO:0000256" key="6">
    <source>
        <dbReference type="ARBA" id="ARBA00022989"/>
    </source>
</evidence>
<evidence type="ECO:0000256" key="5">
    <source>
        <dbReference type="ARBA" id="ARBA00022824"/>
    </source>
</evidence>
<evidence type="ECO:0000313" key="11">
    <source>
        <dbReference type="Proteomes" id="UP000239649"/>
    </source>
</evidence>
<keyword evidence="5" id="KW-0256">Endoplasmic reticulum</keyword>
<keyword evidence="7 9" id="KW-0472">Membrane</keyword>
<feature type="coiled-coil region" evidence="8">
    <location>
        <begin position="488"/>
        <end position="515"/>
    </location>
</feature>
<keyword evidence="11" id="KW-1185">Reference proteome</keyword>
<dbReference type="EMBL" id="LHPF02000009">
    <property type="protein sequence ID" value="PSC72710.1"/>
    <property type="molecule type" value="Genomic_DNA"/>
</dbReference>
<keyword evidence="3" id="KW-0813">Transport</keyword>
<dbReference type="GO" id="GO:0005459">
    <property type="term" value="F:UDP-galactose transmembrane transporter activity"/>
    <property type="evidence" value="ECO:0007669"/>
    <property type="project" value="TreeGrafter"/>
</dbReference>
<feature type="transmembrane region" description="Helical" evidence="9">
    <location>
        <begin position="246"/>
        <end position="264"/>
    </location>
</feature>
<name>A0A2P6VF44_9CHLO</name>
<evidence type="ECO:0000256" key="1">
    <source>
        <dbReference type="ARBA" id="ARBA00004477"/>
    </source>
</evidence>
<evidence type="ECO:0000256" key="3">
    <source>
        <dbReference type="ARBA" id="ARBA00022448"/>
    </source>
</evidence>
<dbReference type="OrthoDB" id="1601at2759"/>
<dbReference type="InterPro" id="IPR013657">
    <property type="entry name" value="SCL35B1-4/HUT1"/>
</dbReference>
<gene>
    <name evidence="10" type="ORF">C2E20_3911</name>
</gene>
<feature type="transmembrane region" description="Helical" evidence="9">
    <location>
        <begin position="206"/>
        <end position="226"/>
    </location>
</feature>
<comment type="subcellular location">
    <subcellularLocation>
        <location evidence="1">Endoplasmic reticulum membrane</location>
        <topology evidence="1">Multi-pass membrane protein</topology>
    </subcellularLocation>
</comment>
<comment type="caution">
    <text evidence="10">The sequence shown here is derived from an EMBL/GenBank/DDBJ whole genome shotgun (WGS) entry which is preliminary data.</text>
</comment>
<protein>
    <submittedName>
        <fullName evidence="10">UDP-galactose UDP-glucose transporter 3 isoform B</fullName>
    </submittedName>
</protein>